<dbReference type="AlphaFoldDB" id="A0A4U1ML17"/>
<dbReference type="RefSeq" id="WP_136945467.1">
    <property type="nucleotide sequence ID" value="NZ_SWFM01000001.1"/>
</dbReference>
<organism evidence="3 4">
    <name type="scientific">Guptibacillus hwajinpoensis</name>
    <dbReference type="NCBI Taxonomy" id="208199"/>
    <lineage>
        <taxon>Bacteria</taxon>
        <taxon>Bacillati</taxon>
        <taxon>Bacillota</taxon>
        <taxon>Bacilli</taxon>
        <taxon>Bacillales</taxon>
        <taxon>Guptibacillaceae</taxon>
        <taxon>Guptibacillus</taxon>
    </lineage>
</organism>
<keyword evidence="1" id="KW-1133">Transmembrane helix</keyword>
<evidence type="ECO:0000313" key="4">
    <source>
        <dbReference type="Proteomes" id="UP000310541"/>
    </source>
</evidence>
<proteinExistence type="predicted"/>
<keyword evidence="1" id="KW-0812">Transmembrane</keyword>
<accession>A0A4U1ML17</accession>
<dbReference type="Gene3D" id="3.10.350.10">
    <property type="entry name" value="LysM domain"/>
    <property type="match status" value="1"/>
</dbReference>
<keyword evidence="3" id="KW-0131">Cell cycle</keyword>
<reference evidence="3 4" key="1">
    <citation type="submission" date="2019-04" db="EMBL/GenBank/DDBJ databases">
        <title>Genome sequence of Bacillus hwajinpoensis strain Y2.</title>
        <authorList>
            <person name="Fair J.L."/>
            <person name="Maclea K.S."/>
        </authorList>
    </citation>
    <scope>NUCLEOTIDE SEQUENCE [LARGE SCALE GENOMIC DNA]</scope>
    <source>
        <strain evidence="3 4">Y2</strain>
    </source>
</reference>
<dbReference type="InterPro" id="IPR036779">
    <property type="entry name" value="LysM_dom_sf"/>
</dbReference>
<evidence type="ECO:0000256" key="1">
    <source>
        <dbReference type="SAM" id="Phobius"/>
    </source>
</evidence>
<sequence>MRKQAGGLSGIDFLVIISFVAVLIIVFMSLRTAAAEEYDRYTTIELEQGDTVIELAKEYRNAHDLSDRKFISWVEKVNRINANKITAGDTLIIPVEANATALGGIE</sequence>
<keyword evidence="3" id="KW-0132">Cell division</keyword>
<name>A0A4U1ML17_9BACL</name>
<dbReference type="Proteomes" id="UP000310541">
    <property type="component" value="Unassembled WGS sequence"/>
</dbReference>
<evidence type="ECO:0000313" key="3">
    <source>
        <dbReference type="EMBL" id="TKD71597.1"/>
    </source>
</evidence>
<dbReference type="EMBL" id="SWFM01000001">
    <property type="protein sequence ID" value="TKD71597.1"/>
    <property type="molecule type" value="Genomic_DNA"/>
</dbReference>
<dbReference type="PROSITE" id="PS51782">
    <property type="entry name" value="LYSM"/>
    <property type="match status" value="1"/>
</dbReference>
<dbReference type="GO" id="GO:0051301">
    <property type="term" value="P:cell division"/>
    <property type="evidence" value="ECO:0007669"/>
    <property type="project" value="UniProtKB-KW"/>
</dbReference>
<dbReference type="InterPro" id="IPR018392">
    <property type="entry name" value="LysM"/>
</dbReference>
<feature type="domain" description="LysM" evidence="2">
    <location>
        <begin position="42"/>
        <end position="93"/>
    </location>
</feature>
<evidence type="ECO:0000259" key="2">
    <source>
        <dbReference type="PROSITE" id="PS51782"/>
    </source>
</evidence>
<keyword evidence="1" id="KW-0472">Membrane</keyword>
<comment type="caution">
    <text evidence="3">The sequence shown here is derived from an EMBL/GenBank/DDBJ whole genome shotgun (WGS) entry which is preliminary data.</text>
</comment>
<dbReference type="OrthoDB" id="2679564at2"/>
<gene>
    <name evidence="3" type="ORF">FBF83_01985</name>
</gene>
<feature type="transmembrane region" description="Helical" evidence="1">
    <location>
        <begin position="6"/>
        <end position="30"/>
    </location>
</feature>
<protein>
    <submittedName>
        <fullName evidence="3">Cell division suppressor protein YneA</fullName>
    </submittedName>
</protein>